<dbReference type="SUPFAM" id="SSF52540">
    <property type="entry name" value="P-loop containing nucleoside triphosphate hydrolases"/>
    <property type="match status" value="1"/>
</dbReference>
<dbReference type="InterPro" id="IPR003439">
    <property type="entry name" value="ABC_transporter-like_ATP-bd"/>
</dbReference>
<feature type="domain" description="ABC transporter" evidence="5">
    <location>
        <begin position="72"/>
        <end position="307"/>
    </location>
</feature>
<dbReference type="GO" id="GO:0005886">
    <property type="term" value="C:plasma membrane"/>
    <property type="evidence" value="ECO:0007669"/>
    <property type="project" value="UniProtKB-SubCell"/>
</dbReference>
<name>A0A256FK13_9HYPH</name>
<dbReference type="PANTHER" id="PTHR43790:SF2">
    <property type="entry name" value="AUTOINDUCER 2 IMPORT ATP-BINDING PROTEIN LSRA"/>
    <property type="match status" value="1"/>
</dbReference>
<dbReference type="AlphaFoldDB" id="A0A256FK13"/>
<comment type="similarity">
    <text evidence="2">Belongs to the ABC transporter superfamily. AI-2 autoinducer porter (TC 3.A.1.2.8) family.</text>
</comment>
<protein>
    <submittedName>
        <fullName evidence="6">ABC transporter family protein</fullName>
    </submittedName>
</protein>
<reference evidence="6 7" key="1">
    <citation type="submission" date="2017-07" db="EMBL/GenBank/DDBJ databases">
        <title>Phylogenetic study on the rhizospheric bacterium Ochrobactrum sp. A44.</title>
        <authorList>
            <person name="Krzyzanowska D.M."/>
            <person name="Ossowicki A."/>
            <person name="Rajewska M."/>
            <person name="Maciag T."/>
            <person name="Kaczynski Z."/>
            <person name="Czerwicka M."/>
            <person name="Jafra S."/>
        </authorList>
    </citation>
    <scope>NUCLEOTIDE SEQUENCE [LARGE SCALE GENOMIC DNA]</scope>
    <source>
        <strain evidence="6 7">DSM 7216</strain>
    </source>
</reference>
<dbReference type="Pfam" id="PF00005">
    <property type="entry name" value="ABC_tran"/>
    <property type="match status" value="1"/>
</dbReference>
<dbReference type="GO" id="GO:0005524">
    <property type="term" value="F:ATP binding"/>
    <property type="evidence" value="ECO:0007669"/>
    <property type="project" value="UniProtKB-KW"/>
</dbReference>
<evidence type="ECO:0000256" key="1">
    <source>
        <dbReference type="ARBA" id="ARBA00004533"/>
    </source>
</evidence>
<dbReference type="InterPro" id="IPR027417">
    <property type="entry name" value="P-loop_NTPase"/>
</dbReference>
<keyword evidence="3" id="KW-0547">Nucleotide-binding</keyword>
<evidence type="ECO:0000256" key="3">
    <source>
        <dbReference type="ARBA" id="ARBA00022741"/>
    </source>
</evidence>
<accession>A0A256FK13</accession>
<evidence type="ECO:0000313" key="7">
    <source>
        <dbReference type="Proteomes" id="UP000215590"/>
    </source>
</evidence>
<dbReference type="SMART" id="SM00382">
    <property type="entry name" value="AAA"/>
    <property type="match status" value="1"/>
</dbReference>
<dbReference type="CDD" id="cd03216">
    <property type="entry name" value="ABC_Carb_Monos_I"/>
    <property type="match status" value="1"/>
</dbReference>
<dbReference type="InterPro" id="IPR003593">
    <property type="entry name" value="AAA+_ATPase"/>
</dbReference>
<dbReference type="Proteomes" id="UP000215590">
    <property type="component" value="Unassembled WGS sequence"/>
</dbReference>
<dbReference type="EMBL" id="NNRJ01000051">
    <property type="protein sequence ID" value="OYR15192.1"/>
    <property type="molecule type" value="Genomic_DNA"/>
</dbReference>
<evidence type="ECO:0000313" key="6">
    <source>
        <dbReference type="EMBL" id="OYR15192.1"/>
    </source>
</evidence>
<evidence type="ECO:0000256" key="2">
    <source>
        <dbReference type="ARBA" id="ARBA00009404"/>
    </source>
</evidence>
<dbReference type="GO" id="GO:0016887">
    <property type="term" value="F:ATP hydrolysis activity"/>
    <property type="evidence" value="ECO:0007669"/>
    <property type="project" value="InterPro"/>
</dbReference>
<keyword evidence="7" id="KW-1185">Reference proteome</keyword>
<dbReference type="Gene3D" id="3.40.50.300">
    <property type="entry name" value="P-loop containing nucleotide triphosphate hydrolases"/>
    <property type="match status" value="1"/>
</dbReference>
<dbReference type="InterPro" id="IPR050107">
    <property type="entry name" value="ABC_carbohydrate_import_ATPase"/>
</dbReference>
<keyword evidence="4" id="KW-0067">ATP-binding</keyword>
<comment type="subcellular location">
    <subcellularLocation>
        <location evidence="1">Cell inner membrane</location>
    </subcellularLocation>
</comment>
<sequence>MISQKYRPPALSKPCANTAIASFSGNGSYFSPAESHAIMPEPDLNLVGTSTMHRLLAEAGLPPITHAPVKSLRIENLEKRYGETVALTGANVDFRYGVHTILGENGSGKSTMLKILSGVVSPTQGRVVLNDKTIAAKSPADMKALGLATVFQEVLIAPHRSVVENIFLGFDGLLTRKVSKAMRAKAAQAVLSKIARFPIDLDAPAGSLSLAAQQLVVIARAFISRPSILLLDEATAALDYADRDLVFETIEDYASSGNIVIFISHRLEEVKRLSDQVTVLRSGQIVDTLDRQQINSQILLELMAPEAQLHVE</sequence>
<evidence type="ECO:0000256" key="4">
    <source>
        <dbReference type="ARBA" id="ARBA00022840"/>
    </source>
</evidence>
<comment type="caution">
    <text evidence="6">The sequence shown here is derived from an EMBL/GenBank/DDBJ whole genome shotgun (WGS) entry which is preliminary data.</text>
</comment>
<gene>
    <name evidence="6" type="ORF">CEV31_2804</name>
</gene>
<evidence type="ECO:0000259" key="5">
    <source>
        <dbReference type="PROSITE" id="PS50893"/>
    </source>
</evidence>
<dbReference type="PANTHER" id="PTHR43790">
    <property type="entry name" value="CARBOHYDRATE TRANSPORT ATP-BINDING PROTEIN MG119-RELATED"/>
    <property type="match status" value="1"/>
</dbReference>
<organism evidence="6 7">
    <name type="scientific">Brucella thiophenivorans</name>
    <dbReference type="NCBI Taxonomy" id="571255"/>
    <lineage>
        <taxon>Bacteria</taxon>
        <taxon>Pseudomonadati</taxon>
        <taxon>Pseudomonadota</taxon>
        <taxon>Alphaproteobacteria</taxon>
        <taxon>Hyphomicrobiales</taxon>
        <taxon>Brucellaceae</taxon>
        <taxon>Brucella/Ochrobactrum group</taxon>
        <taxon>Brucella</taxon>
    </lineage>
</organism>
<proteinExistence type="inferred from homology"/>
<dbReference type="PROSITE" id="PS50893">
    <property type="entry name" value="ABC_TRANSPORTER_2"/>
    <property type="match status" value="1"/>
</dbReference>